<feature type="signal peptide" evidence="2">
    <location>
        <begin position="1"/>
        <end position="21"/>
    </location>
</feature>
<accession>A0A4U1J2N2</accession>
<keyword evidence="4" id="KW-1185">Reference proteome</keyword>
<evidence type="ECO:0008006" key="5">
    <source>
        <dbReference type="Google" id="ProtNLM"/>
    </source>
</evidence>
<gene>
    <name evidence="3" type="ORF">E8A74_31565</name>
</gene>
<name>A0A4U1J2N2_9BACT</name>
<feature type="chain" id="PRO_5021017862" description="PEGA domain-containing protein" evidence="2">
    <location>
        <begin position="22"/>
        <end position="414"/>
    </location>
</feature>
<reference evidence="3 4" key="1">
    <citation type="submission" date="2019-04" db="EMBL/GenBank/DDBJ databases">
        <authorList>
            <person name="Li Y."/>
            <person name="Wang J."/>
        </authorList>
    </citation>
    <scope>NUCLEOTIDE SEQUENCE [LARGE SCALE GENOMIC DNA]</scope>
    <source>
        <strain evidence="3 4">DSM 14668</strain>
    </source>
</reference>
<protein>
    <recommendedName>
        <fullName evidence="5">PEGA domain-containing protein</fullName>
    </recommendedName>
</protein>
<feature type="region of interest" description="Disordered" evidence="1">
    <location>
        <begin position="197"/>
        <end position="249"/>
    </location>
</feature>
<dbReference type="AlphaFoldDB" id="A0A4U1J2N2"/>
<dbReference type="OrthoDB" id="5501823at2"/>
<evidence type="ECO:0000256" key="2">
    <source>
        <dbReference type="SAM" id="SignalP"/>
    </source>
</evidence>
<dbReference type="RefSeq" id="WP_136932828.1">
    <property type="nucleotide sequence ID" value="NZ_SSMQ01000040.1"/>
</dbReference>
<evidence type="ECO:0000313" key="4">
    <source>
        <dbReference type="Proteomes" id="UP000309215"/>
    </source>
</evidence>
<evidence type="ECO:0000256" key="1">
    <source>
        <dbReference type="SAM" id="MobiDB-lite"/>
    </source>
</evidence>
<keyword evidence="2" id="KW-0732">Signal</keyword>
<comment type="caution">
    <text evidence="3">The sequence shown here is derived from an EMBL/GenBank/DDBJ whole genome shotgun (WGS) entry which is preliminary data.</text>
</comment>
<dbReference type="Proteomes" id="UP000309215">
    <property type="component" value="Unassembled WGS sequence"/>
</dbReference>
<organism evidence="3 4">
    <name type="scientific">Polyangium fumosum</name>
    <dbReference type="NCBI Taxonomy" id="889272"/>
    <lineage>
        <taxon>Bacteria</taxon>
        <taxon>Pseudomonadati</taxon>
        <taxon>Myxococcota</taxon>
        <taxon>Polyangia</taxon>
        <taxon>Polyangiales</taxon>
        <taxon>Polyangiaceae</taxon>
        <taxon>Polyangium</taxon>
    </lineage>
</organism>
<sequence>MHLRLAWLVLVLLLVSRLARADDGPSSSPSTSSAAVRAARFAELSRKGDKARAAGRLSEAVEAYSDALQIRDDARLRGRLGLIALEGGAIAEAVQHLFLAFIDGHDIPPSERRQIVAAFERARPQVCRLDITVSHLGAEVWIDGELEPASIGRNDFYVFVKPGRHEIRARLSGFKDAVQTVDASKGGRETVPLLVLEPIPPPSSSSSAPPSAPAMPAAATLAPSPLAASSFPNSAPSKPAARPPSSPMERRWSFGAGGILVLGAVSQLPASGFVVSVDREVAPPVSVRLDARAAWSPFEIEGWPIRGVTVGVLPALCVTRTLFFGCFLGHLGGIGHETNTIRMPPSSAWRFRGGAGASAGIELQAWGPFQVRFTADVVVLRDRTPLRSGSMEEIWSGPSVMGGFSLAAVWRSGT</sequence>
<dbReference type="EMBL" id="SSMQ01000040">
    <property type="protein sequence ID" value="TKD01382.1"/>
    <property type="molecule type" value="Genomic_DNA"/>
</dbReference>
<evidence type="ECO:0000313" key="3">
    <source>
        <dbReference type="EMBL" id="TKD01382.1"/>
    </source>
</evidence>
<feature type="compositionally biased region" description="Low complexity" evidence="1">
    <location>
        <begin position="204"/>
        <end position="240"/>
    </location>
</feature>
<proteinExistence type="predicted"/>